<sequence length="112" mass="12696">MSTATRSDYNMTAYYASVEEAKEVEKAFALRNGYCLKIRRTQTVGNRKGGLINDRILEYVHSGKTSSEARIRNASILHQDYPFQAPICREKEIPNVSSPRKGQLESKEQAKV</sequence>
<dbReference type="Proteomes" id="UP000285405">
    <property type="component" value="Unassembled WGS sequence"/>
</dbReference>
<gene>
    <name evidence="2" type="ORF">GcC1_188057</name>
</gene>
<proteinExistence type="predicted"/>
<name>A0A420HJN0_9PEZI</name>
<evidence type="ECO:0000256" key="1">
    <source>
        <dbReference type="SAM" id="MobiDB-lite"/>
    </source>
</evidence>
<protein>
    <submittedName>
        <fullName evidence="2">Uncharacterized protein</fullName>
    </submittedName>
</protein>
<evidence type="ECO:0000313" key="2">
    <source>
        <dbReference type="EMBL" id="RKF57627.1"/>
    </source>
</evidence>
<dbReference type="OrthoDB" id="10530794at2759"/>
<feature type="compositionally biased region" description="Basic and acidic residues" evidence="1">
    <location>
        <begin position="102"/>
        <end position="112"/>
    </location>
</feature>
<reference evidence="2 3" key="1">
    <citation type="journal article" date="2018" name="BMC Genomics">
        <title>Comparative genome analyses reveal sequence features reflecting distinct modes of host-adaptation between dicot and monocot powdery mildew.</title>
        <authorList>
            <person name="Wu Y."/>
            <person name="Ma X."/>
            <person name="Pan Z."/>
            <person name="Kale S.D."/>
            <person name="Song Y."/>
            <person name="King H."/>
            <person name="Zhang Q."/>
            <person name="Presley C."/>
            <person name="Deng X."/>
            <person name="Wei C.I."/>
            <person name="Xiao S."/>
        </authorList>
    </citation>
    <scope>NUCLEOTIDE SEQUENCE [LARGE SCALE GENOMIC DNA]</scope>
    <source>
        <strain evidence="2">UCSC1</strain>
    </source>
</reference>
<comment type="caution">
    <text evidence="2">The sequence shown here is derived from an EMBL/GenBank/DDBJ whole genome shotgun (WGS) entry which is preliminary data.</text>
</comment>
<accession>A0A420HJN0</accession>
<organism evidence="2 3">
    <name type="scientific">Golovinomyces cichoracearum</name>
    <dbReference type="NCBI Taxonomy" id="62708"/>
    <lineage>
        <taxon>Eukaryota</taxon>
        <taxon>Fungi</taxon>
        <taxon>Dikarya</taxon>
        <taxon>Ascomycota</taxon>
        <taxon>Pezizomycotina</taxon>
        <taxon>Leotiomycetes</taxon>
        <taxon>Erysiphales</taxon>
        <taxon>Erysiphaceae</taxon>
        <taxon>Golovinomyces</taxon>
    </lineage>
</organism>
<feature type="region of interest" description="Disordered" evidence="1">
    <location>
        <begin position="92"/>
        <end position="112"/>
    </location>
</feature>
<evidence type="ECO:0000313" key="3">
    <source>
        <dbReference type="Proteomes" id="UP000285405"/>
    </source>
</evidence>
<dbReference type="AlphaFoldDB" id="A0A420HJN0"/>
<dbReference type="EMBL" id="MCBR01018817">
    <property type="protein sequence ID" value="RKF57627.1"/>
    <property type="molecule type" value="Genomic_DNA"/>
</dbReference>